<keyword evidence="2" id="KW-1185">Reference proteome</keyword>
<accession>A0A9W6DAU9</accession>
<organism evidence="1 2">
    <name type="scientific">Clostridium folliculivorans</name>
    <dbReference type="NCBI Taxonomy" id="2886038"/>
    <lineage>
        <taxon>Bacteria</taxon>
        <taxon>Bacillati</taxon>
        <taxon>Bacillota</taxon>
        <taxon>Clostridia</taxon>
        <taxon>Eubacteriales</taxon>
        <taxon>Clostridiaceae</taxon>
        <taxon>Clostridium</taxon>
    </lineage>
</organism>
<evidence type="ECO:0000313" key="1">
    <source>
        <dbReference type="EMBL" id="GKU25202.1"/>
    </source>
</evidence>
<name>A0A9W6DAU9_9CLOT</name>
<dbReference type="RefSeq" id="WP_261852163.1">
    <property type="nucleotide sequence ID" value="NZ_BQXY01000002.1"/>
</dbReference>
<dbReference type="AlphaFoldDB" id="A0A9W6DAU9"/>
<gene>
    <name evidence="1" type="ORF">CFOLD11_20280</name>
</gene>
<dbReference type="PROSITE" id="PS51257">
    <property type="entry name" value="PROKAR_LIPOPROTEIN"/>
    <property type="match status" value="1"/>
</dbReference>
<protein>
    <submittedName>
        <fullName evidence="1">Uncharacterized protein</fullName>
    </submittedName>
</protein>
<sequence>MMRIYIREKHGRKFFIPVPLSIASFGCRIASYAIEKSGKHLNQQQRDIIDCIDFDELAKSIKYLRGYRGLKLVEVTSADGDEVTITL</sequence>
<comment type="caution">
    <text evidence="1">The sequence shown here is derived from an EMBL/GenBank/DDBJ whole genome shotgun (WGS) entry which is preliminary data.</text>
</comment>
<reference evidence="1" key="1">
    <citation type="journal article" date="2023" name="Int. J. Syst. Evol. Microbiol.">
        <title>&lt;i&gt;Clostridium folliculivorans&lt;/i&gt; sp. nov., isolated from soil samples of an organic paddy in Japan.</title>
        <authorList>
            <person name="Tazawa J."/>
            <person name="Kobayashi H."/>
            <person name="Tanizawa Y."/>
            <person name="Uchino A."/>
            <person name="Tanaka F."/>
            <person name="Urashima Y."/>
            <person name="Miura S."/>
            <person name="Sakamoto M."/>
            <person name="Ohkuma M."/>
            <person name="Tohno M."/>
        </authorList>
    </citation>
    <scope>NUCLEOTIDE SEQUENCE</scope>
    <source>
        <strain evidence="1">D1-1</strain>
    </source>
</reference>
<dbReference type="Proteomes" id="UP001057868">
    <property type="component" value="Unassembled WGS sequence"/>
</dbReference>
<evidence type="ECO:0000313" key="2">
    <source>
        <dbReference type="Proteomes" id="UP001057868"/>
    </source>
</evidence>
<dbReference type="EMBL" id="BQXY01000002">
    <property type="protein sequence ID" value="GKU25202.1"/>
    <property type="molecule type" value="Genomic_DNA"/>
</dbReference>
<proteinExistence type="predicted"/>